<dbReference type="SMART" id="SM00448">
    <property type="entry name" value="REC"/>
    <property type="match status" value="1"/>
</dbReference>
<dbReference type="PROSITE" id="PS51755">
    <property type="entry name" value="OMPR_PHOB"/>
    <property type="match status" value="1"/>
</dbReference>
<dbReference type="InterPro" id="IPR001789">
    <property type="entry name" value="Sig_transdc_resp-reg_receiver"/>
</dbReference>
<evidence type="ECO:0000259" key="9">
    <source>
        <dbReference type="PROSITE" id="PS50110"/>
    </source>
</evidence>
<dbReference type="GO" id="GO:0003677">
    <property type="term" value="F:DNA binding"/>
    <property type="evidence" value="ECO:0007669"/>
    <property type="project" value="UniProtKB-UniRule"/>
</dbReference>
<evidence type="ECO:0000259" key="10">
    <source>
        <dbReference type="PROSITE" id="PS51755"/>
    </source>
</evidence>
<dbReference type="SUPFAM" id="SSF52172">
    <property type="entry name" value="CheY-like"/>
    <property type="match status" value="1"/>
</dbReference>
<evidence type="ECO:0000256" key="7">
    <source>
        <dbReference type="PROSITE-ProRule" id="PRU00169"/>
    </source>
</evidence>
<comment type="similarity">
    <text evidence="2">Belongs to the AfsR/DnrI/RedD regulatory family.</text>
</comment>
<dbReference type="InterPro" id="IPR036388">
    <property type="entry name" value="WH-like_DNA-bd_sf"/>
</dbReference>
<dbReference type="SMART" id="SM01043">
    <property type="entry name" value="BTAD"/>
    <property type="match status" value="1"/>
</dbReference>
<protein>
    <recommendedName>
        <fullName evidence="13">Response regulatory domain-containing protein</fullName>
    </recommendedName>
</protein>
<dbReference type="InterPro" id="IPR051677">
    <property type="entry name" value="AfsR-DnrI-RedD_regulator"/>
</dbReference>
<dbReference type="PROSITE" id="PS50110">
    <property type="entry name" value="RESPONSE_REGULATORY"/>
    <property type="match status" value="1"/>
</dbReference>
<feature type="DNA-binding region" description="OmpR/PhoB-type" evidence="8">
    <location>
        <begin position="127"/>
        <end position="228"/>
    </location>
</feature>
<dbReference type="GO" id="GO:0000160">
    <property type="term" value="P:phosphorelay signal transduction system"/>
    <property type="evidence" value="ECO:0007669"/>
    <property type="project" value="UniProtKB-KW"/>
</dbReference>
<gene>
    <name evidence="11" type="ORF">N784_09490</name>
</gene>
<keyword evidence="7" id="KW-0597">Phosphoprotein</keyword>
<dbReference type="PANTHER" id="PTHR35807:SF2">
    <property type="entry name" value="TRANSCRIPTIONAL ACTIVATOR DOMAIN"/>
    <property type="match status" value="1"/>
</dbReference>
<feature type="modified residue" description="4-aspartylphosphate" evidence="7">
    <location>
        <position position="53"/>
    </location>
</feature>
<dbReference type="STRING" id="1385512.N784_09490"/>
<dbReference type="InterPro" id="IPR011006">
    <property type="entry name" value="CheY-like_superfamily"/>
</dbReference>
<evidence type="ECO:0000313" key="12">
    <source>
        <dbReference type="Proteomes" id="UP000030401"/>
    </source>
</evidence>
<comment type="subcellular location">
    <subcellularLocation>
        <location evidence="1">Cytoplasm</location>
    </subcellularLocation>
</comment>
<dbReference type="InterPro" id="IPR005158">
    <property type="entry name" value="BTAD"/>
</dbReference>
<dbReference type="GO" id="GO:0005737">
    <property type="term" value="C:cytoplasm"/>
    <property type="evidence" value="ECO:0007669"/>
    <property type="project" value="UniProtKB-SubCell"/>
</dbReference>
<dbReference type="Pfam" id="PF00072">
    <property type="entry name" value="Response_reg"/>
    <property type="match status" value="1"/>
</dbReference>
<dbReference type="RefSeq" id="WP_052127311.1">
    <property type="nucleotide sequence ID" value="NZ_AVPG01000024.1"/>
</dbReference>
<keyword evidence="5 8" id="KW-0238">DNA-binding</keyword>
<reference evidence="11 12" key="1">
    <citation type="submission" date="2013-08" db="EMBL/GenBank/DDBJ databases">
        <authorList>
            <person name="Huang J."/>
            <person name="Wang G."/>
        </authorList>
    </citation>
    <scope>NUCLEOTIDE SEQUENCE [LARGE SCALE GENOMIC DNA]</scope>
    <source>
        <strain evidence="11 12">JSM 072002</strain>
    </source>
</reference>
<accession>A0A0A5G292</accession>
<evidence type="ECO:0000256" key="2">
    <source>
        <dbReference type="ARBA" id="ARBA00005820"/>
    </source>
</evidence>
<dbReference type="OrthoDB" id="3190595at2"/>
<evidence type="ECO:0000256" key="1">
    <source>
        <dbReference type="ARBA" id="ARBA00004496"/>
    </source>
</evidence>
<keyword evidence="4" id="KW-0805">Transcription regulation</keyword>
<evidence type="ECO:0000256" key="6">
    <source>
        <dbReference type="ARBA" id="ARBA00023163"/>
    </source>
</evidence>
<keyword evidence="12" id="KW-1185">Reference proteome</keyword>
<dbReference type="eggNOG" id="COG3947">
    <property type="taxonomic scope" value="Bacteria"/>
</dbReference>
<dbReference type="Pfam" id="PF03704">
    <property type="entry name" value="BTAD"/>
    <property type="match status" value="1"/>
</dbReference>
<dbReference type="Proteomes" id="UP000030401">
    <property type="component" value="Unassembled WGS sequence"/>
</dbReference>
<evidence type="ECO:0000256" key="4">
    <source>
        <dbReference type="ARBA" id="ARBA00023015"/>
    </source>
</evidence>
<keyword evidence="3" id="KW-0902">Two-component regulatory system</keyword>
<dbReference type="GO" id="GO:0006355">
    <property type="term" value="P:regulation of DNA-templated transcription"/>
    <property type="evidence" value="ECO:0007669"/>
    <property type="project" value="InterPro"/>
</dbReference>
<proteinExistence type="inferred from homology"/>
<dbReference type="SUPFAM" id="SSF48452">
    <property type="entry name" value="TPR-like"/>
    <property type="match status" value="1"/>
</dbReference>
<organism evidence="11 12">
    <name type="scientific">Pontibacillus litoralis JSM 072002</name>
    <dbReference type="NCBI Taxonomy" id="1385512"/>
    <lineage>
        <taxon>Bacteria</taxon>
        <taxon>Bacillati</taxon>
        <taxon>Bacillota</taxon>
        <taxon>Bacilli</taxon>
        <taxon>Bacillales</taxon>
        <taxon>Bacillaceae</taxon>
        <taxon>Pontibacillus</taxon>
    </lineage>
</organism>
<feature type="domain" description="OmpR/PhoB-type" evidence="10">
    <location>
        <begin position="127"/>
        <end position="228"/>
    </location>
</feature>
<name>A0A0A5G292_9BACI</name>
<evidence type="ECO:0000313" key="11">
    <source>
        <dbReference type="EMBL" id="KGX85263.1"/>
    </source>
</evidence>
<dbReference type="Gene3D" id="1.10.10.10">
    <property type="entry name" value="Winged helix-like DNA-binding domain superfamily/Winged helix DNA-binding domain"/>
    <property type="match status" value="1"/>
</dbReference>
<dbReference type="PANTHER" id="PTHR35807">
    <property type="entry name" value="TRANSCRIPTIONAL REGULATOR REDD-RELATED"/>
    <property type="match status" value="1"/>
</dbReference>
<dbReference type="Gene3D" id="1.25.40.10">
    <property type="entry name" value="Tetratricopeptide repeat domain"/>
    <property type="match status" value="1"/>
</dbReference>
<keyword evidence="6" id="KW-0804">Transcription</keyword>
<evidence type="ECO:0000256" key="5">
    <source>
        <dbReference type="ARBA" id="ARBA00023125"/>
    </source>
</evidence>
<sequence>MKAILVDDEQLALDYLQRLLEKMGGIQVQGAYTNSVTAKKHILQQEVDVVFLDIHLPEINGIELAEKIIEAKPEATIVFTTAYDNYAVQAFELNAIDYLMKPIQLNRLETTMERIKQLNGLKRPIEASKHQFLRVHVFGNLSFQLVDGEKEIVTWRTKKGMETFLYLILHREQLVSKATLIELLWPDANPDKVYTHLYTTIYHVRKTLSKYNNHFKLKNKAEGYILRTKDVLLDVEQWKDKIETLPSLSDKTIQMYEDAMAIYTGGYLQDYDYLWAEGERYKYEQQWVEIALQIAAFYVRQGKLIEAKQWYTRICADAPLVEEAYFALMKIFAAEKDHVSVHRQYQILENVLYEELDVAPSDEVQKWYLHSCTSTNEGILHNTSKR</sequence>
<dbReference type="Gene3D" id="3.40.50.2300">
    <property type="match status" value="1"/>
</dbReference>
<comment type="caution">
    <text evidence="11">The sequence shown here is derived from an EMBL/GenBank/DDBJ whole genome shotgun (WGS) entry which is preliminary data.</text>
</comment>
<evidence type="ECO:0000256" key="8">
    <source>
        <dbReference type="PROSITE-ProRule" id="PRU01091"/>
    </source>
</evidence>
<feature type="domain" description="Response regulatory" evidence="9">
    <location>
        <begin position="2"/>
        <end position="116"/>
    </location>
</feature>
<evidence type="ECO:0000256" key="3">
    <source>
        <dbReference type="ARBA" id="ARBA00023012"/>
    </source>
</evidence>
<dbReference type="SUPFAM" id="SSF46894">
    <property type="entry name" value="C-terminal effector domain of the bipartite response regulators"/>
    <property type="match status" value="1"/>
</dbReference>
<dbReference type="InterPro" id="IPR011990">
    <property type="entry name" value="TPR-like_helical_dom_sf"/>
</dbReference>
<dbReference type="AlphaFoldDB" id="A0A0A5G292"/>
<dbReference type="EMBL" id="AVPG01000024">
    <property type="protein sequence ID" value="KGX85263.1"/>
    <property type="molecule type" value="Genomic_DNA"/>
</dbReference>
<dbReference type="InterPro" id="IPR001867">
    <property type="entry name" value="OmpR/PhoB-type_DNA-bd"/>
</dbReference>
<dbReference type="InterPro" id="IPR016032">
    <property type="entry name" value="Sig_transdc_resp-reg_C-effctor"/>
</dbReference>
<evidence type="ECO:0008006" key="13">
    <source>
        <dbReference type="Google" id="ProtNLM"/>
    </source>
</evidence>